<keyword evidence="1 4" id="KW-0378">Hydrolase</keyword>
<dbReference type="InterPro" id="IPR002641">
    <property type="entry name" value="PNPLA_dom"/>
</dbReference>
<dbReference type="PANTHER" id="PTHR14226">
    <property type="entry name" value="NEUROPATHY TARGET ESTERASE/SWISS CHEESE D.MELANOGASTER"/>
    <property type="match status" value="1"/>
</dbReference>
<keyword evidence="2 4" id="KW-0442">Lipid degradation</keyword>
<evidence type="ECO:0000313" key="6">
    <source>
        <dbReference type="EMBL" id="HIT84692.1"/>
    </source>
</evidence>
<dbReference type="AlphaFoldDB" id="A0A9D1KQL1"/>
<evidence type="ECO:0000256" key="2">
    <source>
        <dbReference type="ARBA" id="ARBA00022963"/>
    </source>
</evidence>
<dbReference type="Pfam" id="PF01734">
    <property type="entry name" value="Patatin"/>
    <property type="match status" value="1"/>
</dbReference>
<comment type="caution">
    <text evidence="6">The sequence shown here is derived from an EMBL/GenBank/DDBJ whole genome shotgun (WGS) entry which is preliminary data.</text>
</comment>
<dbReference type="EMBL" id="DVLU01000018">
    <property type="protein sequence ID" value="HIT84692.1"/>
    <property type="molecule type" value="Genomic_DNA"/>
</dbReference>
<organism evidence="6 7">
    <name type="scientific">Candidatus Ornithomonoglobus intestinigallinarum</name>
    <dbReference type="NCBI Taxonomy" id="2840894"/>
    <lineage>
        <taxon>Bacteria</taxon>
        <taxon>Bacillati</taxon>
        <taxon>Bacillota</taxon>
        <taxon>Clostridia</taxon>
        <taxon>Candidatus Ornithomonoglobus</taxon>
    </lineage>
</organism>
<evidence type="ECO:0000259" key="5">
    <source>
        <dbReference type="PROSITE" id="PS51635"/>
    </source>
</evidence>
<dbReference type="InterPro" id="IPR050301">
    <property type="entry name" value="NTE"/>
</dbReference>
<dbReference type="PROSITE" id="PS51635">
    <property type="entry name" value="PNPLA"/>
    <property type="match status" value="1"/>
</dbReference>
<feature type="active site" description="Proton acceptor" evidence="4">
    <location>
        <position position="173"/>
    </location>
</feature>
<dbReference type="SUPFAM" id="SSF52151">
    <property type="entry name" value="FabD/lysophospholipase-like"/>
    <property type="match status" value="1"/>
</dbReference>
<evidence type="ECO:0000256" key="3">
    <source>
        <dbReference type="ARBA" id="ARBA00023098"/>
    </source>
</evidence>
<evidence type="ECO:0000313" key="7">
    <source>
        <dbReference type="Proteomes" id="UP000824165"/>
    </source>
</evidence>
<name>A0A9D1KQL1_9FIRM</name>
<feature type="short sequence motif" description="GXSXG" evidence="4">
    <location>
        <begin position="35"/>
        <end position="39"/>
    </location>
</feature>
<feature type="active site" description="Nucleophile" evidence="4">
    <location>
        <position position="37"/>
    </location>
</feature>
<dbReference type="GO" id="GO:0016787">
    <property type="term" value="F:hydrolase activity"/>
    <property type="evidence" value="ECO:0007669"/>
    <property type="project" value="UniProtKB-UniRule"/>
</dbReference>
<feature type="short sequence motif" description="GXGXXG" evidence="4">
    <location>
        <begin position="8"/>
        <end position="13"/>
    </location>
</feature>
<sequence>MFGLVLAGGGVRGAYHMGVWKALRETDTEISAVSGSSIGAINGALVAQGSFETALEMWERISLSDIVSLPGELKSETDLFDLKNIAKLARLARRGENITMEPLERLLHRVIDEDAVRSSPVSFGLTAYSLTEKRLVTLYKEDIPKGKLIPYLMASASLPGFKPRGIDGEKFIDGSVGNTMPVDMIMRRGIDDIITVNVRGVGFYRDFNTSGRNIIPIEWKHAALGTMEFDGAAIKRCIREGYLDTLRTFGRLWGSECYFDIAEYESVKSRYGDGIINGIQHAAKAFGVDCLRVAAFDELVKEVTDIYASELRRETKPELPALDDKGLILGLAAALSSEGFGFAKSKLDILGKNYGAASALVYFKRKTEGV</sequence>
<reference evidence="6" key="2">
    <citation type="journal article" date="2021" name="PeerJ">
        <title>Extensive microbial diversity within the chicken gut microbiome revealed by metagenomics and culture.</title>
        <authorList>
            <person name="Gilroy R."/>
            <person name="Ravi A."/>
            <person name="Getino M."/>
            <person name="Pursley I."/>
            <person name="Horton D.L."/>
            <person name="Alikhan N.F."/>
            <person name="Baker D."/>
            <person name="Gharbi K."/>
            <person name="Hall N."/>
            <person name="Watson M."/>
            <person name="Adriaenssens E.M."/>
            <person name="Foster-Nyarko E."/>
            <person name="Jarju S."/>
            <person name="Secka A."/>
            <person name="Antonio M."/>
            <person name="Oren A."/>
            <person name="Chaudhuri R.R."/>
            <person name="La Ragione R."/>
            <person name="Hildebrand F."/>
            <person name="Pallen M.J."/>
        </authorList>
    </citation>
    <scope>NUCLEOTIDE SEQUENCE</scope>
    <source>
        <strain evidence="6">CHK181-108</strain>
    </source>
</reference>
<evidence type="ECO:0000256" key="1">
    <source>
        <dbReference type="ARBA" id="ARBA00022801"/>
    </source>
</evidence>
<reference evidence="6" key="1">
    <citation type="submission" date="2020-10" db="EMBL/GenBank/DDBJ databases">
        <authorList>
            <person name="Gilroy R."/>
        </authorList>
    </citation>
    <scope>NUCLEOTIDE SEQUENCE</scope>
    <source>
        <strain evidence="6">CHK181-108</strain>
    </source>
</reference>
<dbReference type="GO" id="GO:0016042">
    <property type="term" value="P:lipid catabolic process"/>
    <property type="evidence" value="ECO:0007669"/>
    <property type="project" value="UniProtKB-UniRule"/>
</dbReference>
<protein>
    <submittedName>
        <fullName evidence="6">Patatin-like phospholipase family protein</fullName>
    </submittedName>
</protein>
<comment type="caution">
    <text evidence="4">Lacks conserved residue(s) required for the propagation of feature annotation.</text>
</comment>
<proteinExistence type="predicted"/>
<dbReference type="InterPro" id="IPR016035">
    <property type="entry name" value="Acyl_Trfase/lysoPLipase"/>
</dbReference>
<accession>A0A9D1KQL1</accession>
<keyword evidence="3 4" id="KW-0443">Lipid metabolism</keyword>
<dbReference type="CDD" id="cd07209">
    <property type="entry name" value="Pat_hypo_Ecoli_Z1214_like"/>
    <property type="match status" value="1"/>
</dbReference>
<dbReference type="Gene3D" id="3.40.1090.10">
    <property type="entry name" value="Cytosolic phospholipase A2 catalytic domain"/>
    <property type="match status" value="2"/>
</dbReference>
<feature type="domain" description="PNPLA" evidence="5">
    <location>
        <begin position="4"/>
        <end position="186"/>
    </location>
</feature>
<dbReference type="Proteomes" id="UP000824165">
    <property type="component" value="Unassembled WGS sequence"/>
</dbReference>
<gene>
    <name evidence="6" type="ORF">IAA60_02175</name>
</gene>
<evidence type="ECO:0000256" key="4">
    <source>
        <dbReference type="PROSITE-ProRule" id="PRU01161"/>
    </source>
</evidence>
<dbReference type="PANTHER" id="PTHR14226:SF57">
    <property type="entry name" value="BLR7027 PROTEIN"/>
    <property type="match status" value="1"/>
</dbReference>